<evidence type="ECO:0000256" key="5">
    <source>
        <dbReference type="ARBA" id="ARBA00022630"/>
    </source>
</evidence>
<dbReference type="PANTHER" id="PTHR11938">
    <property type="entry name" value="FAD NADPH DEHYDROGENASE/OXIDOREDUCTASE"/>
    <property type="match status" value="1"/>
</dbReference>
<keyword evidence="13" id="KW-0003">3Fe-4S</keyword>
<evidence type="ECO:0000256" key="7">
    <source>
        <dbReference type="ARBA" id="ARBA00022723"/>
    </source>
</evidence>
<keyword evidence="11" id="KW-0411">Iron-sulfur</keyword>
<protein>
    <recommendedName>
        <fullName evidence="16">Glutamate synthase domain-containing protein</fullName>
    </recommendedName>
</protein>
<keyword evidence="10" id="KW-0408">Iron</keyword>
<keyword evidence="7" id="KW-0479">Metal-binding</keyword>
<gene>
    <name evidence="17" type="ORF">DGMP_27670</name>
</gene>
<evidence type="ECO:0000256" key="9">
    <source>
        <dbReference type="ARBA" id="ARBA00023002"/>
    </source>
</evidence>
<dbReference type="EMBL" id="AP024086">
    <property type="protein sequence ID" value="BCL62074.1"/>
    <property type="molecule type" value="Genomic_DNA"/>
</dbReference>
<evidence type="ECO:0000256" key="8">
    <source>
        <dbReference type="ARBA" id="ARBA00022962"/>
    </source>
</evidence>
<dbReference type="GO" id="GO:0019676">
    <property type="term" value="P:ammonia assimilation cycle"/>
    <property type="evidence" value="ECO:0007669"/>
    <property type="project" value="TreeGrafter"/>
</dbReference>
<name>A0A8D5JHZ1_9BACT</name>
<keyword evidence="4" id="KW-0028">Amino-acid biosynthesis</keyword>
<evidence type="ECO:0000256" key="14">
    <source>
        <dbReference type="ARBA" id="ARBA00029440"/>
    </source>
</evidence>
<evidence type="ECO:0000256" key="3">
    <source>
        <dbReference type="ARBA" id="ARBA00009716"/>
    </source>
</evidence>
<dbReference type="InterPro" id="IPR050711">
    <property type="entry name" value="ET-N_metabolism_enzyme"/>
</dbReference>
<dbReference type="Pfam" id="PF01645">
    <property type="entry name" value="Glu_synthase"/>
    <property type="match status" value="1"/>
</dbReference>
<evidence type="ECO:0000256" key="2">
    <source>
        <dbReference type="ARBA" id="ARBA00001927"/>
    </source>
</evidence>
<evidence type="ECO:0000256" key="13">
    <source>
        <dbReference type="ARBA" id="ARBA00023291"/>
    </source>
</evidence>
<accession>A0A8D5JHZ1</accession>
<keyword evidence="12" id="KW-0314">Glutamate biosynthesis</keyword>
<evidence type="ECO:0000256" key="15">
    <source>
        <dbReference type="SAM" id="MobiDB-lite"/>
    </source>
</evidence>
<dbReference type="Proteomes" id="UP000826725">
    <property type="component" value="Chromosome"/>
</dbReference>
<dbReference type="AlphaFoldDB" id="A0A8D5JHZ1"/>
<evidence type="ECO:0000313" key="18">
    <source>
        <dbReference type="Proteomes" id="UP000826725"/>
    </source>
</evidence>
<evidence type="ECO:0000256" key="12">
    <source>
        <dbReference type="ARBA" id="ARBA00023164"/>
    </source>
</evidence>
<comment type="pathway">
    <text evidence="14">Amino-acid biosynthesis.</text>
</comment>
<reference evidence="17" key="1">
    <citation type="submission" date="2020-09" db="EMBL/GenBank/DDBJ databases">
        <title>Desulfogranum mesoprofundum gen. nov., sp. nov., a novel mesophilic, sulfate-reducing chemolithoautotroph isolated from a deep-sea hydrothermal vent chimney in the Suiyo Seamount.</title>
        <authorList>
            <person name="Hashimoto Y."/>
            <person name="Nakagawa S."/>
        </authorList>
    </citation>
    <scope>NUCLEOTIDE SEQUENCE</scope>
    <source>
        <strain evidence="17">KT2</strain>
    </source>
</reference>
<dbReference type="GO" id="GO:0006537">
    <property type="term" value="P:glutamate biosynthetic process"/>
    <property type="evidence" value="ECO:0007669"/>
    <property type="project" value="UniProtKB-KW"/>
</dbReference>
<evidence type="ECO:0000256" key="4">
    <source>
        <dbReference type="ARBA" id="ARBA00022605"/>
    </source>
</evidence>
<proteinExistence type="inferred from homology"/>
<dbReference type="GO" id="GO:0015930">
    <property type="term" value="F:glutamate synthase activity"/>
    <property type="evidence" value="ECO:0007669"/>
    <property type="project" value="InterPro"/>
</dbReference>
<dbReference type="KEGG" id="dbk:DGMP_27670"/>
<sequence>MNRLGAFSNSGEGGEDPGRNGTERRSRIKQVASGRFGVTPQYLVNADVIQVKMAQGAKPGEGGQLPGHKVTPRIAALRYAIPG</sequence>
<evidence type="ECO:0000313" key="17">
    <source>
        <dbReference type="EMBL" id="BCL62074.1"/>
    </source>
</evidence>
<evidence type="ECO:0000256" key="11">
    <source>
        <dbReference type="ARBA" id="ARBA00023014"/>
    </source>
</evidence>
<dbReference type="InterPro" id="IPR002932">
    <property type="entry name" value="Glu_synthdom"/>
</dbReference>
<feature type="compositionally biased region" description="Basic and acidic residues" evidence="15">
    <location>
        <begin position="16"/>
        <end position="25"/>
    </location>
</feature>
<evidence type="ECO:0000256" key="1">
    <source>
        <dbReference type="ARBA" id="ARBA00001917"/>
    </source>
</evidence>
<evidence type="ECO:0000256" key="6">
    <source>
        <dbReference type="ARBA" id="ARBA00022643"/>
    </source>
</evidence>
<keyword evidence="6" id="KW-0288">FMN</keyword>
<evidence type="ECO:0000256" key="10">
    <source>
        <dbReference type="ARBA" id="ARBA00023004"/>
    </source>
</evidence>
<keyword evidence="9" id="KW-0560">Oxidoreductase</keyword>
<dbReference type="GO" id="GO:0051538">
    <property type="term" value="F:3 iron, 4 sulfur cluster binding"/>
    <property type="evidence" value="ECO:0007669"/>
    <property type="project" value="UniProtKB-KW"/>
</dbReference>
<organism evidence="17 18">
    <name type="scientific">Desulfomarina profundi</name>
    <dbReference type="NCBI Taxonomy" id="2772557"/>
    <lineage>
        <taxon>Bacteria</taxon>
        <taxon>Pseudomonadati</taxon>
        <taxon>Thermodesulfobacteriota</taxon>
        <taxon>Desulfobulbia</taxon>
        <taxon>Desulfobulbales</taxon>
        <taxon>Desulfobulbaceae</taxon>
        <taxon>Desulfomarina</taxon>
    </lineage>
</organism>
<feature type="domain" description="Glutamate synthase" evidence="16">
    <location>
        <begin position="1"/>
        <end position="83"/>
    </location>
</feature>
<keyword evidence="18" id="KW-1185">Reference proteome</keyword>
<keyword evidence="8" id="KW-0315">Glutamine amidotransferase</keyword>
<dbReference type="PANTHER" id="PTHR11938:SF133">
    <property type="entry name" value="GLUTAMATE SYNTHASE (NADH)"/>
    <property type="match status" value="1"/>
</dbReference>
<dbReference type="GO" id="GO:0046872">
    <property type="term" value="F:metal ion binding"/>
    <property type="evidence" value="ECO:0007669"/>
    <property type="project" value="UniProtKB-KW"/>
</dbReference>
<comment type="similarity">
    <text evidence="3">Belongs to the glutamate synthase family.</text>
</comment>
<keyword evidence="5" id="KW-0285">Flavoprotein</keyword>
<comment type="cofactor">
    <cofactor evidence="1">
        <name>FMN</name>
        <dbReference type="ChEBI" id="CHEBI:58210"/>
    </cofactor>
</comment>
<feature type="region of interest" description="Disordered" evidence="15">
    <location>
        <begin position="1"/>
        <end position="32"/>
    </location>
</feature>
<evidence type="ECO:0000259" key="16">
    <source>
        <dbReference type="Pfam" id="PF01645"/>
    </source>
</evidence>
<comment type="cofactor">
    <cofactor evidence="2">
        <name>[3Fe-4S] cluster</name>
        <dbReference type="ChEBI" id="CHEBI:21137"/>
    </cofactor>
</comment>